<gene>
    <name evidence="10" type="ORF">THSYN_26340</name>
</gene>
<evidence type="ECO:0000256" key="7">
    <source>
        <dbReference type="PIRSR" id="PIRSR001589-2"/>
    </source>
</evidence>
<dbReference type="EC" id="6.3.5.4" evidence="3"/>
<dbReference type="Gene3D" id="3.40.50.620">
    <property type="entry name" value="HUPs"/>
    <property type="match status" value="2"/>
</dbReference>
<dbReference type="GO" id="GO:0006529">
    <property type="term" value="P:asparagine biosynthetic process"/>
    <property type="evidence" value="ECO:0007669"/>
    <property type="project" value="InterPro"/>
</dbReference>
<protein>
    <recommendedName>
        <fullName evidence="3">asparagine synthase (glutamine-hydrolyzing)</fullName>
        <ecNumber evidence="3">6.3.5.4</ecNumber>
    </recommendedName>
</protein>
<dbReference type="RefSeq" id="WP_100921774.1">
    <property type="nucleotide sequence ID" value="NZ_CP020370.1"/>
</dbReference>
<dbReference type="KEGG" id="tsy:THSYN_26340"/>
<dbReference type="SUPFAM" id="SSF52402">
    <property type="entry name" value="Adenine nucleotide alpha hydrolases-like"/>
    <property type="match status" value="1"/>
</dbReference>
<accession>A0A2K8UF21</accession>
<dbReference type="Proteomes" id="UP000232638">
    <property type="component" value="Chromosome"/>
</dbReference>
<keyword evidence="5 7" id="KW-0067">ATP-binding</keyword>
<dbReference type="Pfam" id="PF00733">
    <property type="entry name" value="Asn_synthase"/>
    <property type="match status" value="1"/>
</dbReference>
<comment type="similarity">
    <text evidence="2">Belongs to the asparagine synthetase family.</text>
</comment>
<evidence type="ECO:0000256" key="5">
    <source>
        <dbReference type="ARBA" id="ARBA00022840"/>
    </source>
</evidence>
<dbReference type="InterPro" id="IPR014729">
    <property type="entry name" value="Rossmann-like_a/b/a_fold"/>
</dbReference>
<evidence type="ECO:0000256" key="4">
    <source>
        <dbReference type="ARBA" id="ARBA00022741"/>
    </source>
</evidence>
<evidence type="ECO:0000256" key="8">
    <source>
        <dbReference type="PIRSR" id="PIRSR001589-3"/>
    </source>
</evidence>
<feature type="binding site" evidence="7">
    <location>
        <position position="101"/>
    </location>
    <ligand>
        <name>L-glutamine</name>
        <dbReference type="ChEBI" id="CHEBI:58359"/>
    </ligand>
</feature>
<dbReference type="PANTHER" id="PTHR43284:SF1">
    <property type="entry name" value="ASPARAGINE SYNTHETASE"/>
    <property type="match status" value="1"/>
</dbReference>
<dbReference type="InterPro" id="IPR001962">
    <property type="entry name" value="Asn_synthase"/>
</dbReference>
<dbReference type="InterPro" id="IPR017932">
    <property type="entry name" value="GATase_2_dom"/>
</dbReference>
<name>A0A2K8UF21_9GAMM</name>
<dbReference type="Gene3D" id="3.60.20.10">
    <property type="entry name" value="Glutamine Phosphoribosylpyrophosphate, subunit 1, domain 1"/>
    <property type="match status" value="1"/>
</dbReference>
<dbReference type="AlphaFoldDB" id="A0A2K8UF21"/>
<dbReference type="CDD" id="cd01991">
    <property type="entry name" value="Asn_synthase_B_C"/>
    <property type="match status" value="1"/>
</dbReference>
<dbReference type="EMBL" id="CP020370">
    <property type="protein sequence ID" value="AUB84107.1"/>
    <property type="molecule type" value="Genomic_DNA"/>
</dbReference>
<evidence type="ECO:0000256" key="1">
    <source>
        <dbReference type="ARBA" id="ARBA00005187"/>
    </source>
</evidence>
<feature type="domain" description="Glutamine amidotransferase type-2" evidence="9">
    <location>
        <begin position="2"/>
        <end position="214"/>
    </location>
</feature>
<dbReference type="InterPro" id="IPR006426">
    <property type="entry name" value="Asn_synth_AEB"/>
</dbReference>
<dbReference type="PANTHER" id="PTHR43284">
    <property type="entry name" value="ASPARAGINE SYNTHETASE (GLUTAMINE-HYDROLYZING)"/>
    <property type="match status" value="1"/>
</dbReference>
<evidence type="ECO:0000256" key="6">
    <source>
        <dbReference type="ARBA" id="ARBA00048741"/>
    </source>
</evidence>
<dbReference type="Pfam" id="PF13537">
    <property type="entry name" value="GATase_7"/>
    <property type="match status" value="1"/>
</dbReference>
<evidence type="ECO:0000259" key="9">
    <source>
        <dbReference type="PROSITE" id="PS51278"/>
    </source>
</evidence>
<comment type="pathway">
    <text evidence="1">Amino-acid biosynthesis; L-asparagine biosynthesis; L-asparagine from L-aspartate (L-Gln route): step 1/1.</text>
</comment>
<evidence type="ECO:0000256" key="3">
    <source>
        <dbReference type="ARBA" id="ARBA00012737"/>
    </source>
</evidence>
<evidence type="ECO:0000313" key="11">
    <source>
        <dbReference type="Proteomes" id="UP000232638"/>
    </source>
</evidence>
<evidence type="ECO:0000256" key="2">
    <source>
        <dbReference type="ARBA" id="ARBA00005752"/>
    </source>
</evidence>
<dbReference type="PROSITE" id="PS51278">
    <property type="entry name" value="GATASE_TYPE_2"/>
    <property type="match status" value="1"/>
</dbReference>
<keyword evidence="11" id="KW-1185">Reference proteome</keyword>
<feature type="site" description="Important for beta-aspartyl-AMP intermediate formation" evidence="8">
    <location>
        <position position="370"/>
    </location>
</feature>
<dbReference type="SUPFAM" id="SSF56235">
    <property type="entry name" value="N-terminal nucleophile aminohydrolases (Ntn hydrolases)"/>
    <property type="match status" value="1"/>
</dbReference>
<dbReference type="PIRSF" id="PIRSF001589">
    <property type="entry name" value="Asn_synthetase_glu-h"/>
    <property type="match status" value="1"/>
</dbReference>
<reference evidence="10 11" key="1">
    <citation type="submission" date="2017-03" db="EMBL/GenBank/DDBJ databases">
        <title>Complete genome sequence of Candidatus 'Thiodictyon syntrophicum' sp. nov. strain Cad16T, a photolithoautotroph purple sulfur bacterium isolated from an alpine meromictic lake.</title>
        <authorList>
            <person name="Luedin S.M."/>
            <person name="Pothier J.F."/>
            <person name="Danza F."/>
            <person name="Storelli N."/>
            <person name="Wittwer M."/>
            <person name="Tonolla M."/>
        </authorList>
    </citation>
    <scope>NUCLEOTIDE SEQUENCE [LARGE SCALE GENOMIC DNA]</scope>
    <source>
        <strain evidence="10 11">Cad16T</strain>
    </source>
</reference>
<keyword evidence="4 7" id="KW-0547">Nucleotide-binding</keyword>
<dbReference type="GO" id="GO:0005524">
    <property type="term" value="F:ATP binding"/>
    <property type="evidence" value="ECO:0007669"/>
    <property type="project" value="UniProtKB-KW"/>
</dbReference>
<comment type="catalytic activity">
    <reaction evidence="6">
        <text>L-aspartate + L-glutamine + ATP + H2O = L-asparagine + L-glutamate + AMP + diphosphate + H(+)</text>
        <dbReference type="Rhea" id="RHEA:12228"/>
        <dbReference type="ChEBI" id="CHEBI:15377"/>
        <dbReference type="ChEBI" id="CHEBI:15378"/>
        <dbReference type="ChEBI" id="CHEBI:29985"/>
        <dbReference type="ChEBI" id="CHEBI:29991"/>
        <dbReference type="ChEBI" id="CHEBI:30616"/>
        <dbReference type="ChEBI" id="CHEBI:33019"/>
        <dbReference type="ChEBI" id="CHEBI:58048"/>
        <dbReference type="ChEBI" id="CHEBI:58359"/>
        <dbReference type="ChEBI" id="CHEBI:456215"/>
        <dbReference type="EC" id="6.3.5.4"/>
    </reaction>
</comment>
<dbReference type="GO" id="GO:0005829">
    <property type="term" value="C:cytosol"/>
    <property type="evidence" value="ECO:0007669"/>
    <property type="project" value="TreeGrafter"/>
</dbReference>
<evidence type="ECO:0000313" key="10">
    <source>
        <dbReference type="EMBL" id="AUB84107.1"/>
    </source>
</evidence>
<organism evidence="10 11">
    <name type="scientific">Candidatus Thiodictyon syntrophicum</name>
    <dbReference type="NCBI Taxonomy" id="1166950"/>
    <lineage>
        <taxon>Bacteria</taxon>
        <taxon>Pseudomonadati</taxon>
        <taxon>Pseudomonadota</taxon>
        <taxon>Gammaproteobacteria</taxon>
        <taxon>Chromatiales</taxon>
        <taxon>Chromatiaceae</taxon>
        <taxon>Thiodictyon</taxon>
    </lineage>
</organism>
<sequence>MSGLIAVLNRNGREPDPGLLGELLGAVSERGSDRRSIHLDGHFGIGFAARHTTPEDAAHPRPATDSASGACAFMDGRLDDRERLARSLPGARPEDALTGSDAQLALAAYLALGPGFAARLLGDFALVIWDPREHRLVCVRDASGIRPLYYAATDDCIVVGSNLKSVLLHPAVPRLPNPGMIGEYLAFGFSSLAETLYAAVRRLPPAHLLHVDRGRLCIEPYWELDPHRRIRYRDPREYTEQFGELFGRAVADRLRCVGPIGVALSGGLDSSAVAGVAQGLLDAQGAGTRLRSYSTIYPGQRCDESPYIDAVADRWGLISRRVPWDGSDTCPWSTQASTYLDLPDYPFAIAASALYAGARADGVRVLLTGEGGDFWQDGSRLPHRHMLLALRLRDLLTEVRYETGDTGLGNAIRLMTASLLWGLAPAGLRGLIESRRPVVPLPPYLSPAFVRDIGLERRLHCADCADRFPDASQWQIARRGRGGTLMHFYEMMERTAVRCGLELRHPLLDRRLIEFAVAVPDYVRRRGRVDRVLMRQAMEEIYPAAVRARLTGASFGIVFARALKLPEVLSVLESPQLLARPWIAADPYRAFLKVTLADCAGDRFTSPRSMYLLWILFAVEVWCRNGGAVGL</sequence>
<dbReference type="GO" id="GO:0004066">
    <property type="term" value="F:asparagine synthase (glutamine-hydrolyzing) activity"/>
    <property type="evidence" value="ECO:0007669"/>
    <property type="project" value="UniProtKB-EC"/>
</dbReference>
<proteinExistence type="inferred from homology"/>
<dbReference type="InterPro" id="IPR051786">
    <property type="entry name" value="ASN_synthetase/amidase"/>
</dbReference>
<dbReference type="InterPro" id="IPR029055">
    <property type="entry name" value="Ntn_hydrolases_N"/>
</dbReference>